<feature type="region of interest" description="Disordered" evidence="10">
    <location>
        <begin position="655"/>
        <end position="684"/>
    </location>
</feature>
<feature type="domain" description="C2H2-type" evidence="12">
    <location>
        <begin position="277"/>
        <end position="300"/>
    </location>
</feature>
<dbReference type="GO" id="GO:0008270">
    <property type="term" value="F:zinc ion binding"/>
    <property type="evidence" value="ECO:0007669"/>
    <property type="project" value="UniProtKB-KW"/>
</dbReference>
<keyword evidence="5" id="KW-0235">DNA replication</keyword>
<dbReference type="Pfam" id="PF00096">
    <property type="entry name" value="zf-C2H2"/>
    <property type="match status" value="1"/>
</dbReference>
<dbReference type="InterPro" id="IPR043502">
    <property type="entry name" value="DNA/RNA_pol_sf"/>
</dbReference>
<dbReference type="SMART" id="SM00355">
    <property type="entry name" value="ZnF_C2H2"/>
    <property type="match status" value="5"/>
</dbReference>
<evidence type="ECO:0000256" key="3">
    <source>
        <dbReference type="ARBA" id="ARBA00022679"/>
    </source>
</evidence>
<dbReference type="Pfam" id="PF03175">
    <property type="entry name" value="DNA_pol_B_2"/>
    <property type="match status" value="1"/>
</dbReference>
<dbReference type="SUPFAM" id="SSF52980">
    <property type="entry name" value="Restriction endonuclease-like"/>
    <property type="match status" value="1"/>
</dbReference>
<name>A0A8J9VH65_BRALA</name>
<dbReference type="Pfam" id="PF13912">
    <property type="entry name" value="zf-C2H2_6"/>
    <property type="match status" value="1"/>
</dbReference>
<evidence type="ECO:0000256" key="6">
    <source>
        <dbReference type="ARBA" id="ARBA00022932"/>
    </source>
</evidence>
<dbReference type="InterPro" id="IPR036236">
    <property type="entry name" value="Znf_C2H2_sf"/>
</dbReference>
<dbReference type="InterPro" id="IPR004868">
    <property type="entry name" value="DNA-dir_DNA_pol_B_mt/vir"/>
</dbReference>
<dbReference type="Gene3D" id="3.40.960.10">
    <property type="entry name" value="VSR Endonuclease"/>
    <property type="match status" value="1"/>
</dbReference>
<protein>
    <recommendedName>
        <fullName evidence="2">DNA-directed DNA polymerase</fullName>
        <ecNumber evidence="2">2.7.7.7</ecNumber>
    </recommendedName>
</protein>
<dbReference type="InterPro" id="IPR013087">
    <property type="entry name" value="Znf_C2H2_type"/>
</dbReference>
<evidence type="ECO:0000259" key="12">
    <source>
        <dbReference type="PROSITE" id="PS50157"/>
    </source>
</evidence>
<accession>A0A8J9VH65</accession>
<evidence type="ECO:0000256" key="8">
    <source>
        <dbReference type="ARBA" id="ARBA00049244"/>
    </source>
</evidence>
<dbReference type="Gene3D" id="3.30.160.60">
    <property type="entry name" value="Classic Zinc Finger"/>
    <property type="match status" value="2"/>
</dbReference>
<keyword evidence="11" id="KW-0812">Transmembrane</keyword>
<evidence type="ECO:0000256" key="1">
    <source>
        <dbReference type="ARBA" id="ARBA00005755"/>
    </source>
</evidence>
<dbReference type="GO" id="GO:0000166">
    <property type="term" value="F:nucleotide binding"/>
    <property type="evidence" value="ECO:0007669"/>
    <property type="project" value="InterPro"/>
</dbReference>
<keyword evidence="3" id="KW-0808">Transferase</keyword>
<feature type="compositionally biased region" description="Basic and acidic residues" evidence="10">
    <location>
        <begin position="655"/>
        <end position="668"/>
    </location>
</feature>
<dbReference type="PROSITE" id="PS00028">
    <property type="entry name" value="ZINC_FINGER_C2H2_1"/>
    <property type="match status" value="4"/>
</dbReference>
<feature type="region of interest" description="Disordered" evidence="10">
    <location>
        <begin position="297"/>
        <end position="324"/>
    </location>
</feature>
<feature type="domain" description="C2H2-type" evidence="12">
    <location>
        <begin position="216"/>
        <end position="244"/>
    </location>
</feature>
<dbReference type="Proteomes" id="UP000838412">
    <property type="component" value="Chromosome 11"/>
</dbReference>
<dbReference type="GO" id="GO:0003677">
    <property type="term" value="F:DNA binding"/>
    <property type="evidence" value="ECO:0007669"/>
    <property type="project" value="UniProtKB-KW"/>
</dbReference>
<evidence type="ECO:0000313" key="13">
    <source>
        <dbReference type="EMBL" id="CAH1240242.1"/>
    </source>
</evidence>
<dbReference type="GO" id="GO:0006281">
    <property type="term" value="P:DNA repair"/>
    <property type="evidence" value="ECO:0007669"/>
    <property type="project" value="UniProtKB-ARBA"/>
</dbReference>
<keyword evidence="14" id="KW-1185">Reference proteome</keyword>
<dbReference type="PANTHER" id="PTHR33206:SF1">
    <property type="entry name" value="DNA-DIRECTED DNA POLYMERASE"/>
    <property type="match status" value="1"/>
</dbReference>
<dbReference type="InterPro" id="IPR011335">
    <property type="entry name" value="Restrct_endonuc-II-like"/>
</dbReference>
<keyword evidence="9" id="KW-0479">Metal-binding</keyword>
<feature type="transmembrane region" description="Helical" evidence="11">
    <location>
        <begin position="1445"/>
        <end position="1466"/>
    </location>
</feature>
<dbReference type="GO" id="GO:0003887">
    <property type="term" value="F:DNA-directed DNA polymerase activity"/>
    <property type="evidence" value="ECO:0007669"/>
    <property type="project" value="UniProtKB-KW"/>
</dbReference>
<gene>
    <name evidence="13" type="primary">PANX2</name>
    <name evidence="13" type="ORF">BLAG_LOCUS4261</name>
</gene>
<keyword evidence="11" id="KW-1133">Transmembrane helix</keyword>
<feature type="domain" description="C2H2-type" evidence="12">
    <location>
        <begin position="476"/>
        <end position="503"/>
    </location>
</feature>
<dbReference type="EMBL" id="OV696696">
    <property type="protein sequence ID" value="CAH1240242.1"/>
    <property type="molecule type" value="Genomic_DNA"/>
</dbReference>
<feature type="transmembrane region" description="Helical" evidence="11">
    <location>
        <begin position="1605"/>
        <end position="1631"/>
    </location>
</feature>
<keyword evidence="11" id="KW-0472">Membrane</keyword>
<feature type="transmembrane region" description="Helical" evidence="11">
    <location>
        <begin position="1548"/>
        <end position="1571"/>
    </location>
</feature>
<feature type="compositionally biased region" description="Polar residues" evidence="10">
    <location>
        <begin position="1788"/>
        <end position="1797"/>
    </location>
</feature>
<comment type="similarity">
    <text evidence="1">Belongs to the DNA polymerase type-B family.</text>
</comment>
<evidence type="ECO:0000313" key="14">
    <source>
        <dbReference type="Proteomes" id="UP000838412"/>
    </source>
</evidence>
<sequence length="1808" mass="207562">MAFAINAVDSILSDTLSAPGKRKPSATGHNIDTELPFDKMVKCVTVGVPLFLMSLYFAKEFATASSNHISCFPPLHFGWAQSAVISAYCWGELRDANVVVGTEDSVIACFPPQDFGSAHGKYLNVYCWTELKFSRIASGWANTTANSQGRKDSDLLNCCRTAGLSLKCPAHRSTEQSSYILSENMAFHCDRCGKEYKHKRSLDRHKNAAHAMSPTHRCETCEQNFTRAHDLKRHHQQKHTSTVPQHECDSCGKKFARVDALREHKRTHDKVRAKTFLYCRLCNTSFNMVRELEQHREEVHPEGAAGPSRGHKRRHSDNAKEVVSKRRTVQADVFPLPEDPLDKPDGLGFERRRSGLGADDSLCFFRCLALQYGKSSRQLETATKELFQQYLKATGIPEKDFCGVSLEDLVDIEKLFQVNVYVYSLQLNDEEAEKSETPFAKLVRRPLTRHNNTMYLNLYEDHFSYIKDFKNYAKSYGCPTCGRKFKRAYNLRYHQANCTGAIEYIYPGGAYNGRQTIFEQLDDVGIHVNPDDRYYPYWATYDIECLLKPLSDQKTDKMTWEAVHELLSVSVCSNVPRFNKAKCFVSEGDPAAVADKMLQHLQQISEAAYEELKEYHGDVFKQIEALYPDNDEDGENEHFAMSEREAVDDDFMMSEEDKHSVTSNEHGDASMIEEEDENGEDEDRGKGNWIGRLFDRLHRHLRQLPVIGFNSGKYDVNAMKKVFLPHLNARQENLRPIKKDNSFMSIETDDMKFLDLVNYVAPGFSYSHLLKAYECQETKGFFPYEWMDDLDKLNQTHLPPPQAFYSRLRGTHISAMDYAYCEKVWEDQAMKTMEDFLIWYNNKDVVPMLEAIQKMVDFYRDLGIDMFKDGISVPGLTLKYLFMNLPSHTYFTLVDNEEVYKLFKDNIVGGPSIIFHRYHKKGETFIRQKEMEGTGRQPKLCQKVIGFDANALYLWALMQDMPTGYYIRRQECNRFCKEYAVRSWGRTATEWLDWVAHSRDIVIRNKFNHTEKRIGPRQIPVDGFCSQTGEIFQFHGCFWHGHDCHLTAGLDINSRRDRKMVDLREETNGMTKYLRGEGYKVVEMWECEWYTLKRNIEVSAFLAGRKTPTETKYKLSKEQILQVVCEEKLFGVVECDIRVPARLKSHFAEMPPVFKNCNISIDDIGPFMKQYAETHHIMSKPRRSLIGSMFGKKILLATPLLKWYLEKGLEVTHIYQVLEYVPKKCFEPFGNNVSDARRAGDKDVKKKIIADTMKLIGNSAYGKTVTNKEKQSNVCYCDSAVAATQKINDPCFRQVTEVVDGFYEIETGKRRIKFDLPLQIGFFVYQYAKLRMLEFYYDFMLKFVDVSDFQYCEMDTDSAYIAISADRLEDVIKPHMRGRYEDEKHLWFPRADNPQLAAYDKRTPGLFKEEWSGDAIVGLCSKTYYCFGDGEKVITQPMSLFQHKIFPYILLCIGAMMYLPVVFWNVTAVPTLQAEMSVILTEFDNTFSRAVQLACEILGKRDPGDLSMTRTEFDSEMAKVKTEKPYAFLLFENYLLCKVRKNQLIRLYLIRQILVLLGIACTIAYLLFFYFENLPDEFSCNIRSGELLVMENIPEAVNCKLPGVAMFRIACVINIAFYILIALLIFVYIIIKYVGKKRDNVKIFRMLPFVCVEKDALVPKSWFSDINLLSVYLASNVTEVKSYYRLSEIRCLKHAMEDDQAKENEAKLEGVITGDKTSLDGKLDKLLKEDEEVSPQDVTVGDLVNLIGEVSSTATAVSLPRFGSILRRGQAGSGQAGCGQARKRAGQGQDSFKTGTSPEGKMQDSGPL</sequence>
<feature type="compositionally biased region" description="Acidic residues" evidence="10">
    <location>
        <begin position="671"/>
        <end position="682"/>
    </location>
</feature>
<dbReference type="GO" id="GO:0006260">
    <property type="term" value="P:DNA replication"/>
    <property type="evidence" value="ECO:0007669"/>
    <property type="project" value="UniProtKB-KW"/>
</dbReference>
<evidence type="ECO:0000256" key="10">
    <source>
        <dbReference type="SAM" id="MobiDB-lite"/>
    </source>
</evidence>
<dbReference type="SUPFAM" id="SSF57667">
    <property type="entry name" value="beta-beta-alpha zinc fingers"/>
    <property type="match status" value="2"/>
</dbReference>
<dbReference type="PANTHER" id="PTHR33206">
    <property type="entry name" value="PROTEIN CBG10425"/>
    <property type="match status" value="1"/>
</dbReference>
<evidence type="ECO:0000256" key="7">
    <source>
        <dbReference type="ARBA" id="ARBA00023125"/>
    </source>
</evidence>
<keyword evidence="9" id="KW-0863">Zinc-finger</keyword>
<dbReference type="PROSITE" id="PS50157">
    <property type="entry name" value="ZINC_FINGER_C2H2_2"/>
    <property type="match status" value="5"/>
</dbReference>
<dbReference type="SUPFAM" id="SSF56672">
    <property type="entry name" value="DNA/RNA polymerases"/>
    <property type="match status" value="1"/>
</dbReference>
<comment type="catalytic activity">
    <reaction evidence="8">
        <text>DNA(n) + a 2'-deoxyribonucleoside 5'-triphosphate = DNA(n+1) + diphosphate</text>
        <dbReference type="Rhea" id="RHEA:22508"/>
        <dbReference type="Rhea" id="RHEA-COMP:17339"/>
        <dbReference type="Rhea" id="RHEA-COMP:17340"/>
        <dbReference type="ChEBI" id="CHEBI:33019"/>
        <dbReference type="ChEBI" id="CHEBI:61560"/>
        <dbReference type="ChEBI" id="CHEBI:173112"/>
        <dbReference type="EC" id="2.7.7.7"/>
    </reaction>
</comment>
<keyword evidence="7" id="KW-0238">DNA-binding</keyword>
<evidence type="ECO:0000256" key="5">
    <source>
        <dbReference type="ARBA" id="ARBA00022705"/>
    </source>
</evidence>
<keyword evidence="4" id="KW-0548">Nucleotidyltransferase</keyword>
<reference evidence="13" key="1">
    <citation type="submission" date="2022-01" db="EMBL/GenBank/DDBJ databases">
        <authorList>
            <person name="Braso-Vives M."/>
        </authorList>
    </citation>
    <scope>NUCLEOTIDE SEQUENCE</scope>
</reference>
<evidence type="ECO:0000256" key="4">
    <source>
        <dbReference type="ARBA" id="ARBA00022695"/>
    </source>
</evidence>
<evidence type="ECO:0000256" key="9">
    <source>
        <dbReference type="PROSITE-ProRule" id="PRU00042"/>
    </source>
</evidence>
<keyword evidence="6" id="KW-0239">DNA-directed DNA polymerase</keyword>
<evidence type="ECO:0000256" key="2">
    <source>
        <dbReference type="ARBA" id="ARBA00012417"/>
    </source>
</evidence>
<dbReference type="OrthoDB" id="5988713at2759"/>
<organism evidence="13 14">
    <name type="scientific">Branchiostoma lanceolatum</name>
    <name type="common">Common lancelet</name>
    <name type="synonym">Amphioxus lanceolatum</name>
    <dbReference type="NCBI Taxonomy" id="7740"/>
    <lineage>
        <taxon>Eukaryota</taxon>
        <taxon>Metazoa</taxon>
        <taxon>Chordata</taxon>
        <taxon>Cephalochordata</taxon>
        <taxon>Leptocardii</taxon>
        <taxon>Amphioxiformes</taxon>
        <taxon>Branchiostomatidae</taxon>
        <taxon>Branchiostoma</taxon>
    </lineage>
</organism>
<feature type="region of interest" description="Disordered" evidence="10">
    <location>
        <begin position="1769"/>
        <end position="1808"/>
    </location>
</feature>
<feature type="domain" description="C2H2-type" evidence="12">
    <location>
        <begin position="187"/>
        <end position="215"/>
    </location>
</feature>
<evidence type="ECO:0000256" key="11">
    <source>
        <dbReference type="SAM" id="Phobius"/>
    </source>
</evidence>
<dbReference type="EC" id="2.7.7.7" evidence="2"/>
<feature type="domain" description="C2H2-type" evidence="12">
    <location>
        <begin position="246"/>
        <end position="273"/>
    </location>
</feature>
<keyword evidence="9" id="KW-0862">Zinc</keyword>
<proteinExistence type="inferred from homology"/>